<dbReference type="Pfam" id="PF11755">
    <property type="entry name" value="DUF3311"/>
    <property type="match status" value="1"/>
</dbReference>
<proteinExistence type="predicted"/>
<accession>A0ABD6C8Z8</accession>
<keyword evidence="1" id="KW-0472">Membrane</keyword>
<keyword evidence="1" id="KW-1133">Transmembrane helix</keyword>
<gene>
    <name evidence="2" type="ORF">ACFR9U_06045</name>
</gene>
<dbReference type="InterPro" id="IPR021741">
    <property type="entry name" value="DUF3311"/>
</dbReference>
<keyword evidence="3" id="KW-1185">Reference proteome</keyword>
<sequence length="70" mass="7917">MIESKRALLWTAVFAILVAFSVPWFLWRNATVVAGLPVWVWWHVGWMAVTAAVFRVFATRAWGIGIEEGA</sequence>
<evidence type="ECO:0000313" key="3">
    <source>
        <dbReference type="Proteomes" id="UP001597119"/>
    </source>
</evidence>
<evidence type="ECO:0000313" key="2">
    <source>
        <dbReference type="EMBL" id="MFD1586535.1"/>
    </source>
</evidence>
<keyword evidence="1" id="KW-0812">Transmembrane</keyword>
<evidence type="ECO:0000256" key="1">
    <source>
        <dbReference type="SAM" id="Phobius"/>
    </source>
</evidence>
<dbReference type="RefSeq" id="WP_282594339.1">
    <property type="nucleotide sequence ID" value="NZ_JALLGV010000007.1"/>
</dbReference>
<protein>
    <submittedName>
        <fullName evidence="2">DUF3311 domain-containing protein</fullName>
    </submittedName>
</protein>
<comment type="caution">
    <text evidence="2">The sequence shown here is derived from an EMBL/GenBank/DDBJ whole genome shotgun (WGS) entry which is preliminary data.</text>
</comment>
<dbReference type="AlphaFoldDB" id="A0ABD6C8Z8"/>
<name>A0ABD6C8Z8_9EURY</name>
<reference evidence="2 3" key="1">
    <citation type="journal article" date="2019" name="Int. J. Syst. Evol. Microbiol.">
        <title>The Global Catalogue of Microorganisms (GCM) 10K type strain sequencing project: providing services to taxonomists for standard genome sequencing and annotation.</title>
        <authorList>
            <consortium name="The Broad Institute Genomics Platform"/>
            <consortium name="The Broad Institute Genome Sequencing Center for Infectious Disease"/>
            <person name="Wu L."/>
            <person name="Ma J."/>
        </authorList>
    </citation>
    <scope>NUCLEOTIDE SEQUENCE [LARGE SCALE GENOMIC DNA]</scope>
    <source>
        <strain evidence="2 3">CGMCC 1.12125</strain>
    </source>
</reference>
<organism evidence="2 3">
    <name type="scientific">Halorientalis brevis</name>
    <dbReference type="NCBI Taxonomy" id="1126241"/>
    <lineage>
        <taxon>Archaea</taxon>
        <taxon>Methanobacteriati</taxon>
        <taxon>Methanobacteriota</taxon>
        <taxon>Stenosarchaea group</taxon>
        <taxon>Halobacteria</taxon>
        <taxon>Halobacteriales</taxon>
        <taxon>Haloarculaceae</taxon>
        <taxon>Halorientalis</taxon>
    </lineage>
</organism>
<dbReference type="Proteomes" id="UP001597119">
    <property type="component" value="Unassembled WGS sequence"/>
</dbReference>
<dbReference type="EMBL" id="JBHUDJ010000002">
    <property type="protein sequence ID" value="MFD1586535.1"/>
    <property type="molecule type" value="Genomic_DNA"/>
</dbReference>
<feature type="transmembrane region" description="Helical" evidence="1">
    <location>
        <begin position="7"/>
        <end position="27"/>
    </location>
</feature>
<feature type="transmembrane region" description="Helical" evidence="1">
    <location>
        <begin position="39"/>
        <end position="58"/>
    </location>
</feature>